<dbReference type="Gramene" id="TraesSYM3A03G01549460.1">
    <property type="protein sequence ID" value="TraesSYM3A03G01549460.1.CDS1"/>
    <property type="gene ID" value="TraesSYM3A03G01549460"/>
</dbReference>
<dbReference type="AlphaFoldDB" id="A0A3B6ETM0"/>
<organism evidence="1">
    <name type="scientific">Triticum aestivum</name>
    <name type="common">Wheat</name>
    <dbReference type="NCBI Taxonomy" id="4565"/>
    <lineage>
        <taxon>Eukaryota</taxon>
        <taxon>Viridiplantae</taxon>
        <taxon>Streptophyta</taxon>
        <taxon>Embryophyta</taxon>
        <taxon>Tracheophyta</taxon>
        <taxon>Spermatophyta</taxon>
        <taxon>Magnoliopsida</taxon>
        <taxon>Liliopsida</taxon>
        <taxon>Poales</taxon>
        <taxon>Poaceae</taxon>
        <taxon>BOP clade</taxon>
        <taxon>Pooideae</taxon>
        <taxon>Triticodae</taxon>
        <taxon>Triticeae</taxon>
        <taxon>Triticinae</taxon>
        <taxon>Triticum</taxon>
    </lineage>
</organism>
<dbReference type="Proteomes" id="UP000019116">
    <property type="component" value="Chromosome 3A"/>
</dbReference>
<dbReference type="Gramene" id="TraesROB_scaffold_034182_01G000100.1">
    <property type="protein sequence ID" value="TraesROB_scaffold_034182_01G000100.1"/>
    <property type="gene ID" value="TraesROB_scaffold_034182_01G000100"/>
</dbReference>
<dbReference type="PaxDb" id="4565-Traes_3AL_6FBCF6458.1"/>
<evidence type="ECO:0000313" key="1">
    <source>
        <dbReference type="EnsemblPlants" id="TraesCS3A02G526700.1.cds1"/>
    </source>
</evidence>
<sequence length="81" mass="8482">MESGKKTIGVVALVAAMVMLQLAIAPTAMARSLQGMKTDELLRAFEVGMGVNMYYCAGTCVVSPCSGTSADCRCQWPSCVA</sequence>
<dbReference type="Gramene" id="TraesLAC3A03G01469220.1">
    <property type="protein sequence ID" value="TraesLAC3A03G01469220.1.CDS1"/>
    <property type="gene ID" value="TraesLAC3A03G01469220"/>
</dbReference>
<dbReference type="Gramene" id="TraesJAG3A03G01534180.1">
    <property type="protein sequence ID" value="TraesJAG3A03G01534180.1.CDS1"/>
    <property type="gene ID" value="TraesJAG3A03G01534180"/>
</dbReference>
<dbReference type="Gramene" id="TraesLDM3A03G01526330.1">
    <property type="protein sequence ID" value="TraesLDM3A03G01526330.1.CDS1"/>
    <property type="gene ID" value="TraesLDM3A03G01526330"/>
</dbReference>
<reference evidence="1" key="1">
    <citation type="submission" date="2018-08" db="EMBL/GenBank/DDBJ databases">
        <authorList>
            <person name="Rossello M."/>
        </authorList>
    </citation>
    <scope>NUCLEOTIDE SEQUENCE [LARGE SCALE GENOMIC DNA]</scope>
    <source>
        <strain evidence="1">cv. Chinese Spring</strain>
    </source>
</reference>
<dbReference type="Gramene" id="TraesMAC3A03G01523860.1">
    <property type="protein sequence ID" value="TraesMAC3A03G01523860.1.CDS1"/>
    <property type="gene ID" value="TraesMAC3A03G01523860"/>
</dbReference>
<reference evidence="1" key="2">
    <citation type="submission" date="2018-10" db="UniProtKB">
        <authorList>
            <consortium name="EnsemblPlants"/>
        </authorList>
    </citation>
    <scope>IDENTIFICATION</scope>
</reference>
<protein>
    <submittedName>
        <fullName evidence="1">Uncharacterized protein</fullName>
    </submittedName>
</protein>
<dbReference type="Gramene" id="TraesSTA3A03G01517290.1">
    <property type="protein sequence ID" value="TraesSTA3A03G01517290.1.CDS1"/>
    <property type="gene ID" value="TraesSTA3A03G01517290"/>
</dbReference>
<name>A0A3B6ETM0_WHEAT</name>
<dbReference type="EnsemblPlants" id="TraesCS3A02G526700.1">
    <property type="protein sequence ID" value="TraesCS3A02G526700.1.cds1"/>
    <property type="gene ID" value="TraesCS3A02G526700"/>
</dbReference>
<evidence type="ECO:0000313" key="2">
    <source>
        <dbReference type="Proteomes" id="UP000019116"/>
    </source>
</evidence>
<dbReference type="Gramene" id="TraesCS3A02G526700.1">
    <property type="protein sequence ID" value="TraesCS3A02G526700.1.cds1"/>
    <property type="gene ID" value="TraesCS3A02G526700"/>
</dbReference>
<accession>A0A3B6ETM0</accession>
<dbReference type="Gramene" id="TraesCS3A03G1243300.1">
    <property type="protein sequence ID" value="TraesCS3A03G1243300.1.CDS1"/>
    <property type="gene ID" value="TraesCS3A03G1243300"/>
</dbReference>
<dbReference type="Gramene" id="TraesARI3A03G01547280.1">
    <property type="protein sequence ID" value="TraesARI3A03G01547280.1.CDS1"/>
    <property type="gene ID" value="TraesARI3A03G01547280"/>
</dbReference>
<dbReference type="Gramene" id="TraesCAD_scaffold_013265_01G000200.1">
    <property type="protein sequence ID" value="TraesCAD_scaffold_013265_01G000200.1"/>
    <property type="gene ID" value="TraesCAD_scaffold_013265_01G000200"/>
</dbReference>
<proteinExistence type="predicted"/>
<keyword evidence="2" id="KW-1185">Reference proteome</keyword>
<dbReference type="Gramene" id="TraesCLE_scaffold_020026_01G000100.1">
    <property type="protein sequence ID" value="TraesCLE_scaffold_020026_01G000100.1"/>
    <property type="gene ID" value="TraesCLE_scaffold_020026_01G000100"/>
</dbReference>
<dbReference type="Gramene" id="TraesWEE_scaffold_031563_01G000100.1">
    <property type="protein sequence ID" value="TraesWEE_scaffold_031563_01G000100.1"/>
    <property type="gene ID" value="TraesWEE_scaffold_031563_01G000100"/>
</dbReference>